<reference evidence="1 2" key="1">
    <citation type="submission" date="2017-03" db="EMBL/GenBank/DDBJ databases">
        <authorList>
            <person name="Afonso C.L."/>
            <person name="Miller P.J."/>
            <person name="Scott M.A."/>
            <person name="Spackman E."/>
            <person name="Goraichik I."/>
            <person name="Dimitrov K.M."/>
            <person name="Suarez D.L."/>
            <person name="Swayne D.E."/>
        </authorList>
    </citation>
    <scope>NUCLEOTIDE SEQUENCE [LARGE SCALE GENOMIC DNA]</scope>
</reference>
<name>A0A2R2V1P1_9CAUD</name>
<accession>A0A2R2V1P1</accession>
<protein>
    <submittedName>
        <fullName evidence="1">Uncharacterized protein</fullName>
    </submittedName>
</protein>
<dbReference type="EMBL" id="KY744566">
    <property type="protein sequence ID" value="ARB10920.1"/>
    <property type="molecule type" value="Genomic_DNA"/>
</dbReference>
<proteinExistence type="predicted"/>
<gene>
    <name evidence="1" type="ORF">POP72_004</name>
</gene>
<sequence>MYLHEIFVECPVTARLIKQVFEYVESDVKMTSYPMTDDTEMYIIKLTRRYGEDAMRNNLAGYDIEELITTKLEV</sequence>
<evidence type="ECO:0000313" key="1">
    <source>
        <dbReference type="EMBL" id="ARB10920.1"/>
    </source>
</evidence>
<evidence type="ECO:0000313" key="2">
    <source>
        <dbReference type="Proteomes" id="UP000244377"/>
    </source>
</evidence>
<dbReference type="Proteomes" id="UP000244377">
    <property type="component" value="Genome"/>
</dbReference>
<organism evidence="1 2">
    <name type="scientific">Pectobacterium phage POP72</name>
    <dbReference type="NCBI Taxonomy" id="1965269"/>
    <lineage>
        <taxon>Viruses</taxon>
        <taxon>Duplodnaviria</taxon>
        <taxon>Heunggongvirae</taxon>
        <taxon>Uroviricota</taxon>
        <taxon>Caudoviricetes</taxon>
        <taxon>Autographivirales</taxon>
        <taxon>Autosignataviridae</taxon>
        <taxon>Molineuxvirinae</taxon>
        <taxon>Axomammavirus</taxon>
        <taxon>Axomammavirus PP1</taxon>
    </lineage>
</organism>